<gene>
    <name evidence="1" type="ORF">DN752_01420</name>
</gene>
<dbReference type="KEGG" id="est:DN752_01420"/>
<dbReference type="OrthoDB" id="9814627at2"/>
<evidence type="ECO:0000313" key="2">
    <source>
        <dbReference type="Proteomes" id="UP000248688"/>
    </source>
</evidence>
<organism evidence="1 2">
    <name type="scientific">Echinicola strongylocentroti</name>
    <dbReference type="NCBI Taxonomy" id="1795355"/>
    <lineage>
        <taxon>Bacteria</taxon>
        <taxon>Pseudomonadati</taxon>
        <taxon>Bacteroidota</taxon>
        <taxon>Cytophagia</taxon>
        <taxon>Cytophagales</taxon>
        <taxon>Cyclobacteriaceae</taxon>
        <taxon>Echinicola</taxon>
    </lineage>
</organism>
<protein>
    <recommendedName>
        <fullName evidence="3">Sugar-binding protein</fullName>
    </recommendedName>
</protein>
<proteinExistence type="predicted"/>
<evidence type="ECO:0008006" key="3">
    <source>
        <dbReference type="Google" id="ProtNLM"/>
    </source>
</evidence>
<dbReference type="RefSeq" id="WP_112782317.1">
    <property type="nucleotide sequence ID" value="NZ_CP030041.1"/>
</dbReference>
<name>A0A2Z4IE35_9BACT</name>
<dbReference type="Gene3D" id="2.180.10.10">
    <property type="entry name" value="RHS repeat-associated core"/>
    <property type="match status" value="1"/>
</dbReference>
<keyword evidence="2" id="KW-1185">Reference proteome</keyword>
<dbReference type="Proteomes" id="UP000248688">
    <property type="component" value="Chromosome"/>
</dbReference>
<accession>A0A2Z4IE35</accession>
<sequence>MGKFGQTPVGLFSGTPNVSVPIYNYKAGKINVPISLSYSSNGIKVDQISTNVGLGWNLNVGGVITRIVRDRPDSDKGILYPEKDIHEAGYQSPMALEFFYLAGQQQIDTEKDLYSYNFMGYTGSFVKGYNHEIIMMPYKDLRIDYYSNDGGFKIITPDGTSYFFLEAEKSMFRSSGGGIRPEPIAYITAWYLSKIEHISGDVVEFIYENDNYSYTLSKSESITVPTPTYQNGCSNSTGTGPGYTVNPVISSNLTVQGRRLIKLKSNHPENGYIDLKHNKGHPGVGGLDLVSDIVIKSKEDKVIEAYGFQYKFTANNRVFLEQITERDVNRSFSFSYHDPEGLAMRLSAAQDHWGFYNGKKSNKNYFPNLFNNPSIRTEISSLNIGADKSVDFTYAVKGLLKKITYPTKGFTTFEYEPNTYNGKKTIAPEAELLQLTINTGKSDVGGRGEFDKVGTIPTAPFDYEASMVAFGGFNAYDCDQLQDVGKSKAHITVVDDQTGENLEIIRKTQSGSISSGGSLTVSDETTNRQFYLKIKKGHSYTVRIQPTFTCVSANLMIYYHTALPEEVYENIIVGGVRIKRSKDFQNGYSDPVEKRYYYGKKETPLVSSGVEGIPSYYLSEQTNQTKCQDMVSIVETYYTTLNSSSVRPLFNSFGNSTTYYEYVTISHGGDDFENGGEEKEFLMSSDAQGNPIVGDYIASSPWNNTGWDNGQLHYQRAFKVTESSDIVVLREIENKYKKDERISETTYGYSINKKYDFVGPTGSVTYQCKAEDINKTYKYSTCITDHGHSWFAIPWKRDWVCLARKHNNVELIFYHPCRNKSVGEVLTYPNEIDNLDITEYSLNSYWHYLDETIERTFNSNGEDTIEVVNKYYYDNPVHLQPSRTEVTTSKGNKVTTKTYYPDDITSESFLNGGNLSSQEYTSIGKLKHVEQHRIATPIQVEIWRNGEKISSQRTTYQETDNGTVLPSIVKAAKGNAPLEPRLRYHAYDSYGNPTAVSKEDGTVTSYIWGYNGQYPVAKIVNAKNDEGGMEVSGESWVNANTTQDPAKGYTKGKAFFYITISSAQTANLEITSLYSAKGNGTGEVSLQLVSSDGKNVYAEKSFYEAAGLPATWSLSLDPGVYHINFTKPADVGFTMKLRYSETAIDISRVGQSLYEGFEEYSGGEASSNARTGKFVYNGKYTLELRDKIPGKYILSYWRSNDGETWNRLEDTVTIEASSAGRVIGETDFYIDDVRLHPIDAQMITYTYDPLVGMTSETDPNGITIYYEYDDFNRLKSIKDHEGNVLETYNYHYAEKDQ</sequence>
<evidence type="ECO:0000313" key="1">
    <source>
        <dbReference type="EMBL" id="AWW28896.1"/>
    </source>
</evidence>
<reference evidence="1 2" key="1">
    <citation type="submission" date="2018-06" db="EMBL/GenBank/DDBJ databases">
        <title>Echinicola strongylocentroti sp. nov., isolated from a sea urchin Strongylocentrotus intermedius.</title>
        <authorList>
            <person name="Bae S.S."/>
        </authorList>
    </citation>
    <scope>NUCLEOTIDE SEQUENCE [LARGE SCALE GENOMIC DNA]</scope>
    <source>
        <strain evidence="1 2">MEBiC08714</strain>
    </source>
</reference>
<dbReference type="EMBL" id="CP030041">
    <property type="protein sequence ID" value="AWW28896.1"/>
    <property type="molecule type" value="Genomic_DNA"/>
</dbReference>